<dbReference type="AlphaFoldDB" id="A0A2P2KRT0"/>
<organism evidence="1">
    <name type="scientific">Rhizophora mucronata</name>
    <name type="common">Asiatic mangrove</name>
    <dbReference type="NCBI Taxonomy" id="61149"/>
    <lineage>
        <taxon>Eukaryota</taxon>
        <taxon>Viridiplantae</taxon>
        <taxon>Streptophyta</taxon>
        <taxon>Embryophyta</taxon>
        <taxon>Tracheophyta</taxon>
        <taxon>Spermatophyta</taxon>
        <taxon>Magnoliopsida</taxon>
        <taxon>eudicotyledons</taxon>
        <taxon>Gunneridae</taxon>
        <taxon>Pentapetalae</taxon>
        <taxon>rosids</taxon>
        <taxon>fabids</taxon>
        <taxon>Malpighiales</taxon>
        <taxon>Rhizophoraceae</taxon>
        <taxon>Rhizophora</taxon>
    </lineage>
</organism>
<reference evidence="1" key="1">
    <citation type="submission" date="2018-02" db="EMBL/GenBank/DDBJ databases">
        <title>Rhizophora mucronata_Transcriptome.</title>
        <authorList>
            <person name="Meera S.P."/>
            <person name="Sreeshan A."/>
            <person name="Augustine A."/>
        </authorList>
    </citation>
    <scope>NUCLEOTIDE SEQUENCE</scope>
    <source>
        <tissue evidence="1">Leaf</tissue>
    </source>
</reference>
<proteinExistence type="predicted"/>
<evidence type="ECO:0000313" key="1">
    <source>
        <dbReference type="EMBL" id="MBX08445.1"/>
    </source>
</evidence>
<sequence length="75" mass="8369">MCLLSQPMLASQGLLMYLRIIQVVFIVAYESVNQESMALLCLDFLGKLFTGQKTSSFICMFCLVDMDNVVHNNGA</sequence>
<accession>A0A2P2KRT0</accession>
<name>A0A2P2KRT0_RHIMU</name>
<protein>
    <submittedName>
        <fullName evidence="1">Uncharacterized protein LOC103427491 isoform X2</fullName>
    </submittedName>
</protein>
<dbReference type="EMBL" id="GGEC01027961">
    <property type="protein sequence ID" value="MBX08445.1"/>
    <property type="molecule type" value="Transcribed_RNA"/>
</dbReference>